<dbReference type="Pfam" id="PF01582">
    <property type="entry name" value="TIR"/>
    <property type="match status" value="1"/>
</dbReference>
<dbReference type="InterPro" id="IPR026906">
    <property type="entry name" value="LRR_5"/>
</dbReference>
<organism evidence="8 9">
    <name type="scientific">Protea cynaroides</name>
    <dbReference type="NCBI Taxonomy" id="273540"/>
    <lineage>
        <taxon>Eukaryota</taxon>
        <taxon>Viridiplantae</taxon>
        <taxon>Streptophyta</taxon>
        <taxon>Embryophyta</taxon>
        <taxon>Tracheophyta</taxon>
        <taxon>Spermatophyta</taxon>
        <taxon>Magnoliopsida</taxon>
        <taxon>Proteales</taxon>
        <taxon>Proteaceae</taxon>
        <taxon>Protea</taxon>
    </lineage>
</organism>
<feature type="domain" description="TIR" evidence="7">
    <location>
        <begin position="52"/>
        <end position="220"/>
    </location>
</feature>
<evidence type="ECO:0000313" key="8">
    <source>
        <dbReference type="EMBL" id="KAJ4949805.1"/>
    </source>
</evidence>
<dbReference type="OrthoDB" id="2018313at2759"/>
<dbReference type="Proteomes" id="UP001141806">
    <property type="component" value="Unassembled WGS sequence"/>
</dbReference>
<dbReference type="InterPro" id="IPR042197">
    <property type="entry name" value="Apaf_helical"/>
</dbReference>
<dbReference type="PRINTS" id="PR00364">
    <property type="entry name" value="DISEASERSIST"/>
</dbReference>
<dbReference type="Gene3D" id="1.10.8.430">
    <property type="entry name" value="Helical domain of apoptotic protease-activating factors"/>
    <property type="match status" value="1"/>
</dbReference>
<dbReference type="InterPro" id="IPR044974">
    <property type="entry name" value="Disease_R_plants"/>
</dbReference>
<sequence length="1404" mass="158354">MFSFWLVGGILILLVVMKLFHKITAKEKRPPESSATQGSDSSSSSFPLSAGCDYDVFLSFRGKDTRTNFTDHLYNALLNHGIRTFRDNEEFIFGEKIDPALRSAIHQSKIAIPIFSKNYASSKWCLLELAEIVECMKQEGQRGITVMPVFYHVDPSEVRNQTGSYMKSFLNHQKKFGQETVRWKNALKEVADLKGWDLKIADGHEGELIKLIVKEVWSELRKSPLIVSDNLVGNKSHVEEMMRLLKIESNDIRTVVGIYGIGGIGKTTIARCVYNAVYHHFDACSFIADARETFQMKGPIHLQSQLIGNILNLENPNITSVDHGNQIMRQRLSNKRVLLVFDDVDFNLNEIIRDHDSFGFGSKIIITTRDKHILDGFGVEKVYEPNGMDFNQALQLFSKHAFKRDQPPEHLLGLSKEVVNTTGGLPLALEVIGSSLFCTKESAWKAMVEKLKIIPNIEVQKMLRISYDGLNHVQKEIFLDIACFFIGMDKNIVCYIWNGLDFFPEIAIEVLCQKSLVKIDENNELRMHDQLWDFGKYIVYQENPKKPGKRSRLWLEQDILDVLKIKTGLMKVKGLCLDGRTMLYRDPLMIESLTAMTNISLLKLDYVVVSRNLVHSFSELRWLSLRGWHNTSVIPTNPRKLSVLDLSCGNSIQSWPGWKYIKIARTLKVLNLKDSGTLFETPDLSANLQLEVLLLEGCVKLATLHPSIGLLKRLVILNMKGCMSLNYLPTNICELRSLKRLDIRYTGIRQLPKKLGSLEALTELLIDQTLIEQLPNSIGNLRNLKTLSAGGCEIQEGGIPNVIGRLSSLVSLSLNRNQIRSLPAMVPSISLLQKLSLAGCTELQSLPELPSSLKSLDLMGCAIKSLPSLSNLTNLEELCLDNCKNLVGIPTTISALSRLDSLCLTNCRSLQYIPHLPSGLKSMIATGCENVTEISGFSDMRNLVTLCLDEFDSLAKIGCFEGLDSLHKLEIRNCGSLRKFPKLQGLKKLMCLKFFNVGLSEVESLEGLYFLKELILGSCILLRKIPNLSDLKNLVFIEVEGCDELFEIEGLEGLDSLELLDIRYCKSLRKIKLPKKLRILYIDICKELSEIEGLEDLESLEELTIRYSPSILPPVSTWRNLKYLELCMCDCIERLPDLSNLNKLKNLQIQKYGKLIEVPSVDSLESLEVLKIFRCKSIKKLPDLSYLTKLRELLIEHCRKLTGIQGADRLEILEVLFIDGCISIETLPCLSKLKKLRILSAVNCQKLTEIQGAEELQSLRKLIINDCISIETLPCLSKLKKLRILSAVNCWKLTEIRGASELESLRELNINKCISIKTLPCLSNLKKLRKVSAVECTRLTEIQGVDRLESLELLNVSRCLSMKLPDLSSMRKLMTFVDPNSDDGGYGDPSDVESDDDSTSVIKL</sequence>
<keyword evidence="1" id="KW-0433">Leucine-rich repeat</keyword>
<dbReference type="Gene3D" id="3.40.50.300">
    <property type="entry name" value="P-loop containing nucleotide triphosphate hydrolases"/>
    <property type="match status" value="1"/>
</dbReference>
<dbReference type="SUPFAM" id="SSF52540">
    <property type="entry name" value="P-loop containing nucleoside triphosphate hydrolases"/>
    <property type="match status" value="1"/>
</dbReference>
<dbReference type="Gene3D" id="3.80.10.10">
    <property type="entry name" value="Ribonuclease Inhibitor"/>
    <property type="match status" value="4"/>
</dbReference>
<dbReference type="InterPro" id="IPR058192">
    <property type="entry name" value="WHD_ROQ1-like"/>
</dbReference>
<dbReference type="Pfam" id="PF00931">
    <property type="entry name" value="NB-ARC"/>
    <property type="match status" value="1"/>
</dbReference>
<dbReference type="InterPro" id="IPR032675">
    <property type="entry name" value="LRR_dom_sf"/>
</dbReference>
<evidence type="ECO:0000256" key="1">
    <source>
        <dbReference type="ARBA" id="ARBA00022614"/>
    </source>
</evidence>
<protein>
    <recommendedName>
        <fullName evidence="7">TIR domain-containing protein</fullName>
    </recommendedName>
</protein>
<dbReference type="PANTHER" id="PTHR11017:SF570">
    <property type="entry name" value="DISEASE RESISTANCE PROTEIN (TIR-NBS CLASS)-RELATED"/>
    <property type="match status" value="1"/>
</dbReference>
<dbReference type="FunFam" id="3.40.50.10140:FF:000007">
    <property type="entry name" value="Disease resistance protein (TIR-NBS-LRR class)"/>
    <property type="match status" value="1"/>
</dbReference>
<dbReference type="SUPFAM" id="SSF52200">
    <property type="entry name" value="Toll/Interleukin receptor TIR domain"/>
    <property type="match status" value="1"/>
</dbReference>
<evidence type="ECO:0000256" key="6">
    <source>
        <dbReference type="SAM" id="SignalP"/>
    </source>
</evidence>
<reference evidence="8" key="1">
    <citation type="journal article" date="2023" name="Plant J.">
        <title>The genome of the king protea, Protea cynaroides.</title>
        <authorList>
            <person name="Chang J."/>
            <person name="Duong T.A."/>
            <person name="Schoeman C."/>
            <person name="Ma X."/>
            <person name="Roodt D."/>
            <person name="Barker N."/>
            <person name="Li Z."/>
            <person name="Van de Peer Y."/>
            <person name="Mizrachi E."/>
        </authorList>
    </citation>
    <scope>NUCLEOTIDE SEQUENCE</scope>
    <source>
        <tissue evidence="8">Young leaves</tissue>
    </source>
</reference>
<dbReference type="GO" id="GO:0043531">
    <property type="term" value="F:ADP binding"/>
    <property type="evidence" value="ECO:0007669"/>
    <property type="project" value="InterPro"/>
</dbReference>
<proteinExistence type="predicted"/>
<evidence type="ECO:0000259" key="7">
    <source>
        <dbReference type="PROSITE" id="PS50104"/>
    </source>
</evidence>
<keyword evidence="4" id="KW-0520">NAD</keyword>
<dbReference type="InterPro" id="IPR027417">
    <property type="entry name" value="P-loop_NTPase"/>
</dbReference>
<keyword evidence="9" id="KW-1185">Reference proteome</keyword>
<evidence type="ECO:0000313" key="9">
    <source>
        <dbReference type="Proteomes" id="UP001141806"/>
    </source>
</evidence>
<dbReference type="InterPro" id="IPR002182">
    <property type="entry name" value="NB-ARC"/>
</dbReference>
<dbReference type="InterPro" id="IPR001611">
    <property type="entry name" value="Leu-rich_rpt"/>
</dbReference>
<dbReference type="PROSITE" id="PS50104">
    <property type="entry name" value="TIR"/>
    <property type="match status" value="1"/>
</dbReference>
<dbReference type="Pfam" id="PF23598">
    <property type="entry name" value="LRR_14"/>
    <property type="match status" value="1"/>
</dbReference>
<dbReference type="SMART" id="SM00255">
    <property type="entry name" value="TIR"/>
    <property type="match status" value="1"/>
</dbReference>
<keyword evidence="2" id="KW-0677">Repeat</keyword>
<gene>
    <name evidence="8" type="ORF">NE237_000079</name>
</gene>
<dbReference type="InterPro" id="IPR003591">
    <property type="entry name" value="Leu-rich_rpt_typical-subtyp"/>
</dbReference>
<dbReference type="Gene3D" id="3.40.1170.20">
    <property type="entry name" value="tRNA intron endonuclease, N-terminal domain"/>
    <property type="match status" value="4"/>
</dbReference>
<evidence type="ECO:0000256" key="2">
    <source>
        <dbReference type="ARBA" id="ARBA00022737"/>
    </source>
</evidence>
<comment type="caution">
    <text evidence="8">The sequence shown here is derived from an EMBL/GenBank/DDBJ whole genome shotgun (WGS) entry which is preliminary data.</text>
</comment>
<dbReference type="InterPro" id="IPR000157">
    <property type="entry name" value="TIR_dom"/>
</dbReference>
<dbReference type="PROSITE" id="PS51450">
    <property type="entry name" value="LRR"/>
    <property type="match status" value="1"/>
</dbReference>
<dbReference type="PANTHER" id="PTHR11017">
    <property type="entry name" value="LEUCINE-RICH REPEAT-CONTAINING PROTEIN"/>
    <property type="match status" value="1"/>
</dbReference>
<dbReference type="Gene3D" id="3.40.50.10140">
    <property type="entry name" value="Toll/interleukin-1 receptor homology (TIR) domain"/>
    <property type="match status" value="1"/>
</dbReference>
<dbReference type="EMBL" id="JAMYWD010000328">
    <property type="protein sequence ID" value="KAJ4949805.1"/>
    <property type="molecule type" value="Genomic_DNA"/>
</dbReference>
<dbReference type="InterPro" id="IPR035897">
    <property type="entry name" value="Toll_tir_struct_dom_sf"/>
</dbReference>
<dbReference type="SMART" id="SM00369">
    <property type="entry name" value="LRR_TYP"/>
    <property type="match status" value="3"/>
</dbReference>
<feature type="chain" id="PRO_5040463088" description="TIR domain-containing protein" evidence="6">
    <location>
        <begin position="26"/>
        <end position="1404"/>
    </location>
</feature>
<evidence type="ECO:0000256" key="5">
    <source>
        <dbReference type="SAM" id="MobiDB-lite"/>
    </source>
</evidence>
<name>A0A9Q0JTD4_9MAGN</name>
<dbReference type="Pfam" id="PF13306">
    <property type="entry name" value="LRR_5"/>
    <property type="match status" value="2"/>
</dbReference>
<feature type="signal peptide" evidence="6">
    <location>
        <begin position="1"/>
        <end position="25"/>
    </location>
</feature>
<dbReference type="InterPro" id="IPR055414">
    <property type="entry name" value="LRR_R13L4/SHOC2-like"/>
</dbReference>
<accession>A0A9Q0JTD4</accession>
<dbReference type="GO" id="GO:0051707">
    <property type="term" value="P:response to other organism"/>
    <property type="evidence" value="ECO:0007669"/>
    <property type="project" value="UniProtKB-ARBA"/>
</dbReference>
<evidence type="ECO:0000256" key="3">
    <source>
        <dbReference type="ARBA" id="ARBA00022821"/>
    </source>
</evidence>
<keyword evidence="6" id="KW-0732">Signal</keyword>
<evidence type="ECO:0000256" key="4">
    <source>
        <dbReference type="ARBA" id="ARBA00023027"/>
    </source>
</evidence>
<dbReference type="SUPFAM" id="SSF52058">
    <property type="entry name" value="L domain-like"/>
    <property type="match status" value="3"/>
</dbReference>
<dbReference type="GO" id="GO:0007165">
    <property type="term" value="P:signal transduction"/>
    <property type="evidence" value="ECO:0007669"/>
    <property type="project" value="InterPro"/>
</dbReference>
<dbReference type="GO" id="GO:0006952">
    <property type="term" value="P:defense response"/>
    <property type="evidence" value="ECO:0007669"/>
    <property type="project" value="UniProtKB-KW"/>
</dbReference>
<dbReference type="Pfam" id="PF23282">
    <property type="entry name" value="WHD_ROQ1"/>
    <property type="match status" value="1"/>
</dbReference>
<keyword evidence="3" id="KW-0611">Plant defense</keyword>
<feature type="region of interest" description="Disordered" evidence="5">
    <location>
        <begin position="1380"/>
        <end position="1404"/>
    </location>
</feature>